<keyword evidence="2" id="KW-1185">Reference proteome</keyword>
<proteinExistence type="predicted"/>
<dbReference type="AlphaFoldDB" id="A0A1Z4LYL0"/>
<accession>A0A1Z4LYL0</accession>
<sequence>MRKVEPVRFWESMALSVFLHHILDITEAGQLDYLPDEAGSLRLIVGGADKQYALFKKSLQKILSQVRFKLIPNLP</sequence>
<dbReference type="Proteomes" id="UP000218418">
    <property type="component" value="Chromosome"/>
</dbReference>
<gene>
    <name evidence="1" type="ORF">NIES267_58080</name>
</gene>
<protein>
    <submittedName>
        <fullName evidence="1">Uncharacterized protein</fullName>
    </submittedName>
</protein>
<evidence type="ECO:0000313" key="2">
    <source>
        <dbReference type="Proteomes" id="UP000218418"/>
    </source>
</evidence>
<reference evidence="1 2" key="1">
    <citation type="submission" date="2017-06" db="EMBL/GenBank/DDBJ databases">
        <title>Genome sequencing of cyanobaciteial culture collection at National Institute for Environmental Studies (NIES).</title>
        <authorList>
            <person name="Hirose Y."/>
            <person name="Shimura Y."/>
            <person name="Fujisawa T."/>
            <person name="Nakamura Y."/>
            <person name="Kawachi M."/>
        </authorList>
    </citation>
    <scope>NUCLEOTIDE SEQUENCE [LARGE SCALE GENOMIC DNA]</scope>
    <source>
        <strain evidence="1 2">NIES-267</strain>
    </source>
</reference>
<dbReference type="EMBL" id="AP018227">
    <property type="protein sequence ID" value="BAY86302.1"/>
    <property type="molecule type" value="Genomic_DNA"/>
</dbReference>
<name>A0A1Z4LYL0_9CYAN</name>
<organism evidence="1 2">
    <name type="scientific">Calothrix parasitica NIES-267</name>
    <dbReference type="NCBI Taxonomy" id="1973488"/>
    <lineage>
        <taxon>Bacteria</taxon>
        <taxon>Bacillati</taxon>
        <taxon>Cyanobacteriota</taxon>
        <taxon>Cyanophyceae</taxon>
        <taxon>Nostocales</taxon>
        <taxon>Calotrichaceae</taxon>
        <taxon>Calothrix</taxon>
    </lineage>
</organism>
<evidence type="ECO:0000313" key="1">
    <source>
        <dbReference type="EMBL" id="BAY86302.1"/>
    </source>
</evidence>